<evidence type="ECO:0000313" key="2">
    <source>
        <dbReference type="Proteomes" id="UP000186607"/>
    </source>
</evidence>
<proteinExistence type="predicted"/>
<evidence type="ECO:0000313" key="1">
    <source>
        <dbReference type="EMBL" id="OLV19534.1"/>
    </source>
</evidence>
<dbReference type="STRING" id="249408.BOO71_0002341"/>
<dbReference type="EMBL" id="MSTI01000028">
    <property type="protein sequence ID" value="OLV19534.1"/>
    <property type="molecule type" value="Genomic_DNA"/>
</dbReference>
<dbReference type="Proteomes" id="UP000186607">
    <property type="component" value="Unassembled WGS sequence"/>
</dbReference>
<name>A0A1U7P2Z5_9DEIO</name>
<comment type="caution">
    <text evidence="1">The sequence shown here is derived from an EMBL/GenBank/DDBJ whole genome shotgun (WGS) entry which is preliminary data.</text>
</comment>
<keyword evidence="2" id="KW-1185">Reference proteome</keyword>
<accession>A0A1U7P2Z5</accession>
<dbReference type="RefSeq" id="WP_075830679.1">
    <property type="nucleotide sequence ID" value="NZ_MSTI01000028.1"/>
</dbReference>
<dbReference type="AlphaFoldDB" id="A0A1U7P2Z5"/>
<reference evidence="1 2" key="1">
    <citation type="submission" date="2017-01" db="EMBL/GenBank/DDBJ databases">
        <title>Genome Analysis of Deinococcus marmoris KOPRI26562.</title>
        <authorList>
            <person name="Kim J.H."/>
            <person name="Oh H.-M."/>
        </authorList>
    </citation>
    <scope>NUCLEOTIDE SEQUENCE [LARGE SCALE GENOMIC DNA]</scope>
    <source>
        <strain evidence="1 2">KOPRI26562</strain>
    </source>
</reference>
<organism evidence="1 2">
    <name type="scientific">Deinococcus marmoris</name>
    <dbReference type="NCBI Taxonomy" id="249408"/>
    <lineage>
        <taxon>Bacteria</taxon>
        <taxon>Thermotogati</taxon>
        <taxon>Deinococcota</taxon>
        <taxon>Deinococci</taxon>
        <taxon>Deinococcales</taxon>
        <taxon>Deinococcaceae</taxon>
        <taxon>Deinococcus</taxon>
    </lineage>
</organism>
<protein>
    <submittedName>
        <fullName evidence="1">Uncharacterized protein</fullName>
    </submittedName>
</protein>
<gene>
    <name evidence="1" type="ORF">BOO71_0002341</name>
</gene>
<sequence>MPDIFNQTVANAPAPGTALADQVRQNKGYAWYVQRNAVKLGDELVQEMEFASEPTEERKTVLDPRGLAPRELLNRVTALNMSLNVKTLGSDSFLNALYSGTENQWTAAVGGGEVTITDMQAAATRPSFGAVAVVESYDAIESAIYFAPYARIKGNARVELDGLPGKEFIITPVASATAWTPPASLKSATSTADDGPLILIRVDCLTSQVGAVLDILWASIV</sequence>